<dbReference type="SUPFAM" id="SSF56112">
    <property type="entry name" value="Protein kinase-like (PK-like)"/>
    <property type="match status" value="1"/>
</dbReference>
<reference evidence="4" key="1">
    <citation type="journal article" date="2020" name="Nature">
        <title>Giant virus diversity and host interactions through global metagenomics.</title>
        <authorList>
            <person name="Schulz F."/>
            <person name="Roux S."/>
            <person name="Paez-Espino D."/>
            <person name="Jungbluth S."/>
            <person name="Walsh D.A."/>
            <person name="Denef V.J."/>
            <person name="McMahon K.D."/>
            <person name="Konstantinidis K.T."/>
            <person name="Eloe-Fadrosh E.A."/>
            <person name="Kyrpides N.C."/>
            <person name="Woyke T."/>
        </authorList>
    </citation>
    <scope>NUCLEOTIDE SEQUENCE</scope>
    <source>
        <strain evidence="4">GVMAG-S-1103017-74</strain>
    </source>
</reference>
<dbReference type="PROSITE" id="PS50011">
    <property type="entry name" value="PROTEIN_KINASE_DOM"/>
    <property type="match status" value="1"/>
</dbReference>
<evidence type="ECO:0000256" key="1">
    <source>
        <dbReference type="ARBA" id="ARBA00022741"/>
    </source>
</evidence>
<name>A0A6C0AUG5_9ZZZZ</name>
<dbReference type="EMBL" id="MN740864">
    <property type="protein sequence ID" value="QHS83000.1"/>
    <property type="molecule type" value="Genomic_DNA"/>
</dbReference>
<dbReference type="GO" id="GO:0005524">
    <property type="term" value="F:ATP binding"/>
    <property type="evidence" value="ECO:0007669"/>
    <property type="project" value="UniProtKB-KW"/>
</dbReference>
<dbReference type="Gene3D" id="1.10.510.10">
    <property type="entry name" value="Transferase(Phosphotransferase) domain 1"/>
    <property type="match status" value="2"/>
</dbReference>
<dbReference type="PANTHER" id="PTHR24346:SF30">
    <property type="entry name" value="MATERNAL EMBRYONIC LEUCINE ZIPPER KINASE"/>
    <property type="match status" value="1"/>
</dbReference>
<accession>A0A6C0AUG5</accession>
<sequence length="456" mass="51400">MASDDDVASGFFMDLDDSALQMGKGGQGSVHYALYKGVPCVCKSIPDEQYAWNETAALRATEKRAAIFHVVHWHAFVGRRNNVVNDTTLVAMELAFCDLMHVLHARDDKRGLGYGNTYKEWMLQIAVALRQLHARGVVHRDVKIENILLCSRGARAHKRAVDASGALPQSFEPRAEPYVVGREQSLAQCVLHTARADSSVRWDVPSSALTAVKRAHEAYSDAVIQRALAQPDTLYNDRPIAKLCDFGMAQVTDPEKWPPVGYSPKGSMRYAAPEVYKRHLLFADPEEYDTCWGARTRETQKEKPSPFLTKPADVWAYGITLFVLHFGKFPFRKAAASDWRFRQYARWADPDNLDVSACAPHSAYWDNPDERESKPYKWPRGTPHALAHLIRSCLRLHPEDRISMRDVATHAWYTGKGSVRFCHDLTPVREPAECSEYEDMAGRVTTSTAPQRSVPQ</sequence>
<dbReference type="AlphaFoldDB" id="A0A6C0AUG5"/>
<dbReference type="InterPro" id="IPR011009">
    <property type="entry name" value="Kinase-like_dom_sf"/>
</dbReference>
<keyword evidence="2" id="KW-0067">ATP-binding</keyword>
<dbReference type="GO" id="GO:0005737">
    <property type="term" value="C:cytoplasm"/>
    <property type="evidence" value="ECO:0007669"/>
    <property type="project" value="TreeGrafter"/>
</dbReference>
<dbReference type="PANTHER" id="PTHR24346">
    <property type="entry name" value="MAP/MICROTUBULE AFFINITY-REGULATING KINASE"/>
    <property type="match status" value="1"/>
</dbReference>
<dbReference type="Pfam" id="PF00069">
    <property type="entry name" value="Pkinase"/>
    <property type="match status" value="2"/>
</dbReference>
<evidence type="ECO:0000259" key="3">
    <source>
        <dbReference type="PROSITE" id="PS50011"/>
    </source>
</evidence>
<proteinExistence type="predicted"/>
<protein>
    <recommendedName>
        <fullName evidence="3">Protein kinase domain-containing protein</fullName>
    </recommendedName>
</protein>
<feature type="domain" description="Protein kinase" evidence="3">
    <location>
        <begin position="16"/>
        <end position="413"/>
    </location>
</feature>
<dbReference type="InterPro" id="IPR008271">
    <property type="entry name" value="Ser/Thr_kinase_AS"/>
</dbReference>
<evidence type="ECO:0000313" key="4">
    <source>
        <dbReference type="EMBL" id="QHS83000.1"/>
    </source>
</evidence>
<evidence type="ECO:0000256" key="2">
    <source>
        <dbReference type="ARBA" id="ARBA00022840"/>
    </source>
</evidence>
<organism evidence="4">
    <name type="scientific">viral metagenome</name>
    <dbReference type="NCBI Taxonomy" id="1070528"/>
    <lineage>
        <taxon>unclassified sequences</taxon>
        <taxon>metagenomes</taxon>
        <taxon>organismal metagenomes</taxon>
    </lineage>
</organism>
<dbReference type="InterPro" id="IPR000719">
    <property type="entry name" value="Prot_kinase_dom"/>
</dbReference>
<dbReference type="SMART" id="SM00220">
    <property type="entry name" value="S_TKc"/>
    <property type="match status" value="1"/>
</dbReference>
<dbReference type="PROSITE" id="PS00108">
    <property type="entry name" value="PROTEIN_KINASE_ST"/>
    <property type="match status" value="1"/>
</dbReference>
<dbReference type="GO" id="GO:0004674">
    <property type="term" value="F:protein serine/threonine kinase activity"/>
    <property type="evidence" value="ECO:0007669"/>
    <property type="project" value="TreeGrafter"/>
</dbReference>
<dbReference type="GO" id="GO:0035556">
    <property type="term" value="P:intracellular signal transduction"/>
    <property type="evidence" value="ECO:0007669"/>
    <property type="project" value="TreeGrafter"/>
</dbReference>
<keyword evidence="1" id="KW-0547">Nucleotide-binding</keyword>